<name>A0A085Z663_9FLAO</name>
<evidence type="ECO:0000313" key="2">
    <source>
        <dbReference type="EMBL" id="KFE99926.1"/>
    </source>
</evidence>
<protein>
    <recommendedName>
        <fullName evidence="4">Phosphoribosylformylglycinamidine synthase</fullName>
    </recommendedName>
</protein>
<sequence>MKTTKRILLAGIITFLGNFSAVAQTQSNPVKVSHAEPIFQDLVRDLGARKGEKEFNLGADFSGGKNYRENGFLAEYEFAPINRLGLEVETDFSFFSPKKGSSKEQIPGNRLDGIRFSAQYTFFVSEKAKTSMAIGYTQVVEFNDFKNYGKGKFITGLVYSPFFVAAKKWGSNIHTLVYTYPKIQHEFGESGTPVDWEINSSVMYSLPNSGHFIGMEVNKEISHGKMLVTLRPQAKIKLDSHFAVGIVTGIPLSHQDEGISSFFRLVYEP</sequence>
<gene>
    <name evidence="2" type="ORF">IX39_04565</name>
</gene>
<dbReference type="NCBIfam" id="NF041634">
    <property type="entry name" value="HAEPLYID"/>
    <property type="match status" value="1"/>
</dbReference>
<evidence type="ECO:0008006" key="4">
    <source>
        <dbReference type="Google" id="ProtNLM"/>
    </source>
</evidence>
<comment type="caution">
    <text evidence="2">The sequence shown here is derived from an EMBL/GenBank/DDBJ whole genome shotgun (WGS) entry which is preliminary data.</text>
</comment>
<reference evidence="2 3" key="1">
    <citation type="submission" date="2014-07" db="EMBL/GenBank/DDBJ databases">
        <title>Genome of Chryseobacterium formosense LMG 24722.</title>
        <authorList>
            <person name="Pipes S.E."/>
            <person name="Stropko S.J."/>
            <person name="Newman J.D."/>
        </authorList>
    </citation>
    <scope>NUCLEOTIDE SEQUENCE [LARGE SCALE GENOMIC DNA]</scope>
    <source>
        <strain evidence="2 3">LMG 24722</strain>
    </source>
</reference>
<feature type="chain" id="PRO_5001800466" description="Phosphoribosylformylglycinamidine synthase" evidence="1">
    <location>
        <begin position="24"/>
        <end position="269"/>
    </location>
</feature>
<dbReference type="RefSeq" id="WP_034673826.1">
    <property type="nucleotide sequence ID" value="NZ_FPAP01000002.1"/>
</dbReference>
<dbReference type="InterPro" id="IPR048131">
    <property type="entry name" value="HAEPLYID-like"/>
</dbReference>
<feature type="signal peptide" evidence="1">
    <location>
        <begin position="1"/>
        <end position="23"/>
    </location>
</feature>
<dbReference type="OrthoDB" id="892490at2"/>
<dbReference type="STRING" id="236814.IX39_04565"/>
<dbReference type="AlphaFoldDB" id="A0A085Z663"/>
<evidence type="ECO:0000313" key="3">
    <source>
        <dbReference type="Proteomes" id="UP000028713"/>
    </source>
</evidence>
<dbReference type="EMBL" id="JPRP01000001">
    <property type="protein sequence ID" value="KFE99926.1"/>
    <property type="molecule type" value="Genomic_DNA"/>
</dbReference>
<organism evidence="2 3">
    <name type="scientific">Chryseobacterium formosense</name>
    <dbReference type="NCBI Taxonomy" id="236814"/>
    <lineage>
        <taxon>Bacteria</taxon>
        <taxon>Pseudomonadati</taxon>
        <taxon>Bacteroidota</taxon>
        <taxon>Flavobacteriia</taxon>
        <taxon>Flavobacteriales</taxon>
        <taxon>Weeksellaceae</taxon>
        <taxon>Chryseobacterium group</taxon>
        <taxon>Chryseobacterium</taxon>
    </lineage>
</organism>
<evidence type="ECO:0000256" key="1">
    <source>
        <dbReference type="SAM" id="SignalP"/>
    </source>
</evidence>
<keyword evidence="1" id="KW-0732">Signal</keyword>
<keyword evidence="3" id="KW-1185">Reference proteome</keyword>
<dbReference type="eggNOG" id="ENOG502Z7QG">
    <property type="taxonomic scope" value="Bacteria"/>
</dbReference>
<dbReference type="Proteomes" id="UP000028713">
    <property type="component" value="Unassembled WGS sequence"/>
</dbReference>
<accession>A0A085Z663</accession>
<proteinExistence type="predicted"/>